<evidence type="ECO:0000256" key="2">
    <source>
        <dbReference type="ARBA" id="ARBA00004459"/>
    </source>
</evidence>
<keyword evidence="4 8" id="KW-0472">Membrane</keyword>
<comment type="subcellular location">
    <subcellularLocation>
        <location evidence="2 8">Cell outer membrane</location>
        <topology evidence="2 8">Lipid-anchor</topology>
    </subcellularLocation>
</comment>
<evidence type="ECO:0000256" key="7">
    <source>
        <dbReference type="ARBA" id="ARBA00023288"/>
    </source>
</evidence>
<proteinExistence type="predicted"/>
<geneLocation type="plasmid" evidence="9">
    <name>unnamed</name>
</geneLocation>
<reference evidence="9" key="1">
    <citation type="submission" date="2013-04" db="EMBL/GenBank/DDBJ databases">
        <title>Comparative Genomics of Relapsing Fever Spirochetes.</title>
        <authorList>
            <person name="Schwan T.G."/>
            <person name="Raffel S.J."/>
            <person name="Porcella S.F."/>
            <person name="Martens C.A."/>
            <person name="Bruno D.P."/>
            <person name="Ricklefs S.M."/>
            <person name="Barbian K.B."/>
        </authorList>
    </citation>
    <scope>NUCLEOTIDE SEQUENCE</scope>
    <source>
        <strain evidence="9">Co53</strain>
        <plasmid evidence="9">unnamed</plasmid>
    </source>
</reference>
<evidence type="ECO:0000256" key="3">
    <source>
        <dbReference type="ARBA" id="ARBA00022729"/>
    </source>
</evidence>
<keyword evidence="6 8" id="KW-0998">Cell outer membrane</keyword>
<dbReference type="HOGENOM" id="CLU_054711_2_1_12"/>
<dbReference type="SUPFAM" id="SSF74748">
    <property type="entry name" value="Variable surface antigen VlsE"/>
    <property type="match status" value="1"/>
</dbReference>
<accession>W5SYA4</accession>
<keyword evidence="7 8" id="KW-0449">Lipoprotein</keyword>
<evidence type="ECO:0000256" key="4">
    <source>
        <dbReference type="ARBA" id="ARBA00023136"/>
    </source>
</evidence>
<comment type="function">
    <text evidence="1 8">The Vlp and Vsp proteins are antigenically distinct proteins, only one vlp or vsp gene is transcriptionally active at any one time. Switching between these genes is a mechanism of host immune response evasion.</text>
</comment>
<gene>
    <name evidence="9" type="ORF">BCO_0123801</name>
</gene>
<dbReference type="EMBL" id="CP005765">
    <property type="protein sequence ID" value="AHH11688.1"/>
    <property type="molecule type" value="Genomic_DNA"/>
</dbReference>
<evidence type="ECO:0000256" key="6">
    <source>
        <dbReference type="ARBA" id="ARBA00023237"/>
    </source>
</evidence>
<name>W5SYA4_9SPIR</name>
<keyword evidence="5 8" id="KW-0564">Palmitate</keyword>
<organism evidence="9">
    <name type="scientific">Borrelia coriaceae ATCC 43381</name>
    <dbReference type="NCBI Taxonomy" id="1408429"/>
    <lineage>
        <taxon>Bacteria</taxon>
        <taxon>Pseudomonadati</taxon>
        <taxon>Spirochaetota</taxon>
        <taxon>Spirochaetia</taxon>
        <taxon>Spirochaetales</taxon>
        <taxon>Borreliaceae</taxon>
        <taxon>Borrelia</taxon>
    </lineage>
</organism>
<evidence type="ECO:0000256" key="8">
    <source>
        <dbReference type="RuleBase" id="RU363105"/>
    </source>
</evidence>
<keyword evidence="9" id="KW-0614">Plasmid</keyword>
<dbReference type="Pfam" id="PF00921">
    <property type="entry name" value="Lipoprotein_2"/>
    <property type="match status" value="1"/>
</dbReference>
<protein>
    <recommendedName>
        <fullName evidence="8">Variable large protein</fullName>
    </recommendedName>
</protein>
<evidence type="ECO:0000256" key="1">
    <source>
        <dbReference type="ARBA" id="ARBA00003932"/>
    </source>
</evidence>
<evidence type="ECO:0000256" key="5">
    <source>
        <dbReference type="ARBA" id="ARBA00023139"/>
    </source>
</evidence>
<dbReference type="AlphaFoldDB" id="W5SYA4"/>
<dbReference type="GO" id="GO:0009279">
    <property type="term" value="C:cell outer membrane"/>
    <property type="evidence" value="ECO:0007669"/>
    <property type="project" value="UniProtKB-SubCell"/>
</dbReference>
<sequence>MVVAKVIGDVVSPQSGLTVNAGKLEKAFKALQGIMEIAKTQKIKELQKSEVSLADTSIGADAKAGARVLAKDENAGAASGEKASLIVSAVSGEEMLDAIVNKSKGNEPEVSGPASVSTTAIAFAKGCITSNLSGGTGDAKAAAVAGGIALRSLVEGGKLAANSSNDGKAVQAAGITAVNKLLGAVEDIIKKTVKNVIDKVKTEVDQARVSKVSVSEAKSK</sequence>
<dbReference type="InterPro" id="IPR000680">
    <property type="entry name" value="Borrelia_lipo"/>
</dbReference>
<evidence type="ECO:0000313" key="9">
    <source>
        <dbReference type="EMBL" id="AHH11688.1"/>
    </source>
</evidence>
<keyword evidence="3" id="KW-0732">Signal</keyword>